<keyword evidence="1" id="KW-0378">Hydrolase</keyword>
<reference evidence="1 2" key="1">
    <citation type="journal article" date="2014" name="BMC Genomics">
        <title>Comparison of environmental and isolate Sulfobacillus genomes reveals diverse carbon, sulfur, nitrogen, and hydrogen metabolisms.</title>
        <authorList>
            <person name="Justice N.B."/>
            <person name="Norman A."/>
            <person name="Brown C.T."/>
            <person name="Singh A."/>
            <person name="Thomas B.C."/>
            <person name="Banfield J.F."/>
        </authorList>
    </citation>
    <scope>NUCLEOTIDE SEQUENCE [LARGE SCALE GENOMIC DNA]</scope>
    <source>
        <strain evidence="1">AMDSBA4</strain>
    </source>
</reference>
<sequence length="90" mass="10336">MRRSYVLEAIKDFKNALYAEFNRAMEQNAPYVDIRSGDLHRNAGGYPGPNHRMPSCCAVMEREMKVHDQILKAPPRGRGASLTIRYMLPR</sequence>
<comment type="caution">
    <text evidence="1">The sequence shown here is derived from an EMBL/GenBank/DDBJ whole genome shotgun (WGS) entry which is preliminary data.</text>
</comment>
<accession>A0A2T2XLR4</accession>
<dbReference type="AlphaFoldDB" id="A0A2T2XLR4"/>
<gene>
    <name evidence="1" type="ORF">C7B46_00125</name>
</gene>
<dbReference type="GO" id="GO:0004519">
    <property type="term" value="F:endonuclease activity"/>
    <property type="evidence" value="ECO:0007669"/>
    <property type="project" value="UniProtKB-KW"/>
</dbReference>
<dbReference type="Proteomes" id="UP000242972">
    <property type="component" value="Unassembled WGS sequence"/>
</dbReference>
<evidence type="ECO:0000313" key="2">
    <source>
        <dbReference type="Proteomes" id="UP000242972"/>
    </source>
</evidence>
<keyword evidence="1" id="KW-0255">Endonuclease</keyword>
<keyword evidence="1" id="KW-0540">Nuclease</keyword>
<protein>
    <submittedName>
        <fullName evidence="1">HNH endonuclease</fullName>
    </submittedName>
</protein>
<evidence type="ECO:0000313" key="1">
    <source>
        <dbReference type="EMBL" id="PSR35436.1"/>
    </source>
</evidence>
<name>A0A2T2XLR4_9FIRM</name>
<organism evidence="1 2">
    <name type="scientific">Sulfobacillus benefaciens</name>
    <dbReference type="NCBI Taxonomy" id="453960"/>
    <lineage>
        <taxon>Bacteria</taxon>
        <taxon>Bacillati</taxon>
        <taxon>Bacillota</taxon>
        <taxon>Clostridia</taxon>
        <taxon>Eubacteriales</taxon>
        <taxon>Clostridiales Family XVII. Incertae Sedis</taxon>
        <taxon>Sulfobacillus</taxon>
    </lineage>
</organism>
<dbReference type="EMBL" id="PXYW01000001">
    <property type="protein sequence ID" value="PSR35436.1"/>
    <property type="molecule type" value="Genomic_DNA"/>
</dbReference>
<proteinExistence type="predicted"/>